<dbReference type="SMART" id="SM00091">
    <property type="entry name" value="PAS"/>
    <property type="match status" value="2"/>
</dbReference>
<dbReference type="InterPro" id="IPR035965">
    <property type="entry name" value="PAS-like_dom_sf"/>
</dbReference>
<protein>
    <recommendedName>
        <fullName evidence="3">histidine kinase</fullName>
        <ecNumber evidence="3">2.7.13.3</ecNumber>
    </recommendedName>
</protein>
<evidence type="ECO:0000259" key="11">
    <source>
        <dbReference type="PROSITE" id="PS50112"/>
    </source>
</evidence>
<evidence type="ECO:0000259" key="10">
    <source>
        <dbReference type="PROSITE" id="PS50110"/>
    </source>
</evidence>
<feature type="domain" description="Response regulatory" evidence="10">
    <location>
        <begin position="634"/>
        <end position="750"/>
    </location>
</feature>
<dbReference type="CDD" id="cd00130">
    <property type="entry name" value="PAS"/>
    <property type="match status" value="2"/>
</dbReference>
<dbReference type="PROSITE" id="PS50112">
    <property type="entry name" value="PAS"/>
    <property type="match status" value="2"/>
</dbReference>
<keyword evidence="13" id="KW-1185">Reference proteome</keyword>
<dbReference type="InterPro" id="IPR005467">
    <property type="entry name" value="His_kinase_dom"/>
</dbReference>
<dbReference type="SMART" id="SM00448">
    <property type="entry name" value="REC"/>
    <property type="match status" value="1"/>
</dbReference>
<evidence type="ECO:0000259" key="9">
    <source>
        <dbReference type="PROSITE" id="PS50109"/>
    </source>
</evidence>
<comment type="catalytic activity">
    <reaction evidence="1">
        <text>ATP + protein L-histidine = ADP + protein N-phospho-L-histidine.</text>
        <dbReference type="EC" id="2.7.13.3"/>
    </reaction>
</comment>
<feature type="transmembrane region" description="Helical" evidence="8">
    <location>
        <begin position="94"/>
        <end position="111"/>
    </location>
</feature>
<dbReference type="PANTHER" id="PTHR43065">
    <property type="entry name" value="SENSOR HISTIDINE KINASE"/>
    <property type="match status" value="1"/>
</dbReference>
<dbReference type="SUPFAM" id="SSF55785">
    <property type="entry name" value="PYP-like sensor domain (PAS domain)"/>
    <property type="match status" value="2"/>
</dbReference>
<evidence type="ECO:0000256" key="7">
    <source>
        <dbReference type="PROSITE-ProRule" id="PRU00169"/>
    </source>
</evidence>
<dbReference type="PROSITE" id="PS50109">
    <property type="entry name" value="HIS_KIN"/>
    <property type="match status" value="1"/>
</dbReference>
<feature type="domain" description="PAS" evidence="11">
    <location>
        <begin position="141"/>
        <end position="209"/>
    </location>
</feature>
<evidence type="ECO:0000256" key="6">
    <source>
        <dbReference type="ARBA" id="ARBA00023012"/>
    </source>
</evidence>
<comment type="subcellular location">
    <subcellularLocation>
        <location evidence="2">Cell membrane</location>
    </subcellularLocation>
</comment>
<dbReference type="Pfam" id="PF08447">
    <property type="entry name" value="PAS_3"/>
    <property type="match status" value="1"/>
</dbReference>
<keyword evidence="6" id="KW-0902">Two-component regulatory system</keyword>
<dbReference type="Gene3D" id="3.40.50.2300">
    <property type="match status" value="1"/>
</dbReference>
<keyword evidence="8" id="KW-1133">Transmembrane helix</keyword>
<dbReference type="Proteomes" id="UP001172738">
    <property type="component" value="Unassembled WGS sequence"/>
</dbReference>
<dbReference type="EC" id="2.7.13.3" evidence="3"/>
<keyword evidence="5" id="KW-0808">Transferase</keyword>
<comment type="caution">
    <text evidence="12">The sequence shown here is derived from an EMBL/GenBank/DDBJ whole genome shotgun (WGS) entry which is preliminary data.</text>
</comment>
<feature type="modified residue" description="4-aspartylphosphate" evidence="7">
    <location>
        <position position="684"/>
    </location>
</feature>
<dbReference type="InterPro" id="IPR001789">
    <property type="entry name" value="Sig_transdc_resp-reg_receiver"/>
</dbReference>
<dbReference type="Pfam" id="PF08448">
    <property type="entry name" value="PAS_4"/>
    <property type="match status" value="1"/>
</dbReference>
<dbReference type="InterPro" id="IPR036097">
    <property type="entry name" value="HisK_dim/P_sf"/>
</dbReference>
<dbReference type="RefSeq" id="WP_301128097.1">
    <property type="nucleotide sequence ID" value="NZ_JAUHPV010000004.1"/>
</dbReference>
<dbReference type="SUPFAM" id="SSF55874">
    <property type="entry name" value="ATPase domain of HSP90 chaperone/DNA topoisomerase II/histidine kinase"/>
    <property type="match status" value="1"/>
</dbReference>
<dbReference type="InterPro" id="IPR000014">
    <property type="entry name" value="PAS"/>
</dbReference>
<dbReference type="InterPro" id="IPR011006">
    <property type="entry name" value="CheY-like_superfamily"/>
</dbReference>
<feature type="domain" description="PAS" evidence="11">
    <location>
        <begin position="263"/>
        <end position="308"/>
    </location>
</feature>
<dbReference type="PROSITE" id="PS50110">
    <property type="entry name" value="RESPONSE_REGULATORY"/>
    <property type="match status" value="1"/>
</dbReference>
<dbReference type="Gene3D" id="3.30.450.20">
    <property type="entry name" value="PAS domain"/>
    <property type="match status" value="2"/>
</dbReference>
<dbReference type="SUPFAM" id="SSF47384">
    <property type="entry name" value="Homodimeric domain of signal transducing histidine kinase"/>
    <property type="match status" value="1"/>
</dbReference>
<name>A0ABT8G1J5_9MICO</name>
<evidence type="ECO:0000256" key="5">
    <source>
        <dbReference type="ARBA" id="ARBA00022777"/>
    </source>
</evidence>
<keyword evidence="8" id="KW-0472">Membrane</keyword>
<keyword evidence="8" id="KW-0812">Transmembrane</keyword>
<dbReference type="PANTHER" id="PTHR43065:SF42">
    <property type="entry name" value="TWO-COMPONENT SENSOR PPRA"/>
    <property type="match status" value="1"/>
</dbReference>
<dbReference type="InterPro" id="IPR003661">
    <property type="entry name" value="HisK_dim/P_dom"/>
</dbReference>
<feature type="transmembrane region" description="Helical" evidence="8">
    <location>
        <begin position="57"/>
        <end position="74"/>
    </location>
</feature>
<evidence type="ECO:0000256" key="8">
    <source>
        <dbReference type="SAM" id="Phobius"/>
    </source>
</evidence>
<evidence type="ECO:0000313" key="13">
    <source>
        <dbReference type="Proteomes" id="UP001172738"/>
    </source>
</evidence>
<keyword evidence="4 7" id="KW-0597">Phosphoprotein</keyword>
<dbReference type="Gene3D" id="3.30.565.10">
    <property type="entry name" value="Histidine kinase-like ATPase, C-terminal domain"/>
    <property type="match status" value="1"/>
</dbReference>
<dbReference type="InterPro" id="IPR003594">
    <property type="entry name" value="HATPase_dom"/>
</dbReference>
<dbReference type="InterPro" id="IPR036890">
    <property type="entry name" value="HATPase_C_sf"/>
</dbReference>
<dbReference type="Gene3D" id="1.10.287.130">
    <property type="match status" value="1"/>
</dbReference>
<dbReference type="InterPro" id="IPR004358">
    <property type="entry name" value="Sig_transdc_His_kin-like_C"/>
</dbReference>
<dbReference type="SMART" id="SM00388">
    <property type="entry name" value="HisKA"/>
    <property type="match status" value="1"/>
</dbReference>
<evidence type="ECO:0000313" key="12">
    <source>
        <dbReference type="EMBL" id="MDN4472997.1"/>
    </source>
</evidence>
<evidence type="ECO:0000256" key="1">
    <source>
        <dbReference type="ARBA" id="ARBA00000085"/>
    </source>
</evidence>
<dbReference type="PRINTS" id="PR00344">
    <property type="entry name" value="BCTRLSENSOR"/>
</dbReference>
<keyword evidence="5" id="KW-0418">Kinase</keyword>
<evidence type="ECO:0000256" key="3">
    <source>
        <dbReference type="ARBA" id="ARBA00012438"/>
    </source>
</evidence>
<dbReference type="NCBIfam" id="TIGR00229">
    <property type="entry name" value="sensory_box"/>
    <property type="match status" value="2"/>
</dbReference>
<dbReference type="SMART" id="SM00387">
    <property type="entry name" value="HATPase_c"/>
    <property type="match status" value="1"/>
</dbReference>
<dbReference type="Pfam" id="PF02518">
    <property type="entry name" value="HATPase_c"/>
    <property type="match status" value="1"/>
</dbReference>
<evidence type="ECO:0000256" key="2">
    <source>
        <dbReference type="ARBA" id="ARBA00004236"/>
    </source>
</evidence>
<gene>
    <name evidence="12" type="ORF">QQX04_08350</name>
</gene>
<proteinExistence type="predicted"/>
<dbReference type="Pfam" id="PF00072">
    <property type="entry name" value="Response_reg"/>
    <property type="match status" value="1"/>
</dbReference>
<dbReference type="EMBL" id="JAUHPV010000004">
    <property type="protein sequence ID" value="MDN4472997.1"/>
    <property type="molecule type" value="Genomic_DNA"/>
</dbReference>
<feature type="domain" description="Histidine kinase" evidence="9">
    <location>
        <begin position="392"/>
        <end position="614"/>
    </location>
</feature>
<sequence>MREEMPPRRRFAVDAAVVSVGVLVVFIVDLMVEVPVGVAAGYSLFVLIAMLAERTRLILAAAGASILGIALASLRDPADALFRVSESQFLFSRGAQIGGILLVTALAVMGVRRRERLARAEQELTSSVQALEGTAARLRVEQESLKAVAEAMPVPVWMQTSDREVLYSSAAMGDYLGYDPRDGLSWDQAIHPDDLARANSLFENAVARPRGYAVELRIKRHDGAYRAHMVQVAPIPTGEETRWWASAIDVEELRASQREADRLAREHQETLESIDDGVITLTRDARYAYLNPAAARMIGADPKHLLGRLVTDVYSDVKGSELERAFAEVQRTGQPGHVVEYAEVLDKWFETTVTKSPTGLTLYVKDITELRELGQQLERTNRLESVGSLTGGIAHDFNNLLTVIIGGAEALADADLTPEDEAMRDMIAEAADRGSELIRALLAFARRQTLRPEPTSLTEVLATMQPLLQRTLGGAIEVKTDISTGLPAIMVDRGKLDNALLNLAINARDAMPEGGTVTLTVQPCTHDDVPTSLAMDLEAGDYVRLTVADTGSGIAADALPRLFEPFYTTKPLGSGSGLGLAMVWGFASQSGGTLTVESEPGAGAAFSLYLPVASDAPGAATPESGSVPEHGTGTVVLVEDDALVRSYTATRLRGLGYDVLEADGGRAGLAMLESHPETALLLTDVVMPGGMSGRELARAAAELRPGLPVLCVSGYTEQVLAADGRLDPGAELLTKPYTLHELAERVSRLVSEGRSADG</sequence>
<organism evidence="12 13">
    <name type="scientific">Demequina zhanjiangensis</name>
    <dbReference type="NCBI Taxonomy" id="3051659"/>
    <lineage>
        <taxon>Bacteria</taxon>
        <taxon>Bacillati</taxon>
        <taxon>Actinomycetota</taxon>
        <taxon>Actinomycetes</taxon>
        <taxon>Micrococcales</taxon>
        <taxon>Demequinaceae</taxon>
        <taxon>Demequina</taxon>
    </lineage>
</organism>
<dbReference type="SUPFAM" id="SSF52172">
    <property type="entry name" value="CheY-like"/>
    <property type="match status" value="1"/>
</dbReference>
<dbReference type="CDD" id="cd00082">
    <property type="entry name" value="HisKA"/>
    <property type="match status" value="1"/>
</dbReference>
<evidence type="ECO:0000256" key="4">
    <source>
        <dbReference type="ARBA" id="ARBA00022553"/>
    </source>
</evidence>
<accession>A0ABT8G1J5</accession>
<dbReference type="Pfam" id="PF00512">
    <property type="entry name" value="HisKA"/>
    <property type="match status" value="1"/>
</dbReference>
<dbReference type="InterPro" id="IPR013656">
    <property type="entry name" value="PAS_4"/>
</dbReference>
<reference evidence="12" key="1">
    <citation type="submission" date="2023-06" db="EMBL/GenBank/DDBJ databases">
        <title>SYSU T00b26.</title>
        <authorList>
            <person name="Gao L."/>
            <person name="Fang B.-Z."/>
            <person name="Li W.-J."/>
        </authorList>
    </citation>
    <scope>NUCLEOTIDE SEQUENCE</scope>
    <source>
        <strain evidence="12">SYSU T00b26</strain>
    </source>
</reference>
<dbReference type="InterPro" id="IPR013655">
    <property type="entry name" value="PAS_fold_3"/>
</dbReference>